<comment type="caution">
    <text evidence="1">The sequence shown here is derived from an EMBL/GenBank/DDBJ whole genome shotgun (WGS) entry which is preliminary data.</text>
</comment>
<dbReference type="AlphaFoldDB" id="A0A150T9U6"/>
<proteinExistence type="predicted"/>
<dbReference type="EMBL" id="JEME01003280">
    <property type="protein sequence ID" value="KYG01470.1"/>
    <property type="molecule type" value="Genomic_DNA"/>
</dbReference>
<sequence length="247" mass="28066">MALALESGARRVYAVLMDFDDFRNTWRHALAASRLSVLGFEVETLDLRSAERRFKIHVEPLGGQQTEPFCVSAALSWRWCPLLTARGRTCEEDMLTELLGRGGEDLETERPWLRVDVTLSARAPFGKALPMPGKEAWSRWAREALGRLERVERLLPDEVMDLDGDGRLALLAWQGDPTVRLVCSPAGELRLSDVELSAWQAIDLPRRWDDPEREEDEPPDAQIARLLARVRASLFAWMEVLDHLRPA</sequence>
<protein>
    <submittedName>
        <fullName evidence="1">Uncharacterized protein</fullName>
    </submittedName>
</protein>
<evidence type="ECO:0000313" key="2">
    <source>
        <dbReference type="Proteomes" id="UP000075502"/>
    </source>
</evidence>
<evidence type="ECO:0000313" key="1">
    <source>
        <dbReference type="EMBL" id="KYG01470.1"/>
    </source>
</evidence>
<name>A0A150T9U6_SORCE</name>
<accession>A0A150T9U6</accession>
<reference evidence="1 2" key="1">
    <citation type="submission" date="2014-02" db="EMBL/GenBank/DDBJ databases">
        <title>The small core and large imbalanced accessory genome model reveals a collaborative survival strategy of Sorangium cellulosum strains in nature.</title>
        <authorList>
            <person name="Han K."/>
            <person name="Peng R."/>
            <person name="Blom J."/>
            <person name="Li Y.-Z."/>
        </authorList>
    </citation>
    <scope>NUCLEOTIDE SEQUENCE [LARGE SCALE GENOMIC DNA]</scope>
    <source>
        <strain evidence="1 2">So0007-03</strain>
    </source>
</reference>
<dbReference type="Proteomes" id="UP000075502">
    <property type="component" value="Unassembled WGS sequence"/>
</dbReference>
<gene>
    <name evidence="1" type="ORF">BE21_06075</name>
</gene>
<organism evidence="1 2">
    <name type="scientific">Sorangium cellulosum</name>
    <name type="common">Polyangium cellulosum</name>
    <dbReference type="NCBI Taxonomy" id="56"/>
    <lineage>
        <taxon>Bacteria</taxon>
        <taxon>Pseudomonadati</taxon>
        <taxon>Myxococcota</taxon>
        <taxon>Polyangia</taxon>
        <taxon>Polyangiales</taxon>
        <taxon>Polyangiaceae</taxon>
        <taxon>Sorangium</taxon>
    </lineage>
</organism>